<dbReference type="PROSITE" id="PS50240">
    <property type="entry name" value="TRYPSIN_DOM"/>
    <property type="match status" value="1"/>
</dbReference>
<dbReference type="InterPro" id="IPR035914">
    <property type="entry name" value="Sperma_CUB_dom_sf"/>
</dbReference>
<dbReference type="InterPro" id="IPR043504">
    <property type="entry name" value="Peptidase_S1_PA_chymotrypsin"/>
</dbReference>
<evidence type="ECO:0000259" key="10">
    <source>
        <dbReference type="PROSITE" id="PS50240"/>
    </source>
</evidence>
<dbReference type="PROSITE" id="PS50238">
    <property type="entry name" value="RHOGAP"/>
    <property type="match status" value="1"/>
</dbReference>
<dbReference type="SUPFAM" id="SSF48350">
    <property type="entry name" value="GTPase activation domain, GAP"/>
    <property type="match status" value="1"/>
</dbReference>
<evidence type="ECO:0000256" key="2">
    <source>
        <dbReference type="ARBA" id="ARBA00022801"/>
    </source>
</evidence>
<evidence type="ECO:0000259" key="8">
    <source>
        <dbReference type="PROSITE" id="PS01180"/>
    </source>
</evidence>
<dbReference type="EMBL" id="CAAE01014665">
    <property type="protein sequence ID" value="CAG01940.1"/>
    <property type="molecule type" value="Genomic_DNA"/>
</dbReference>
<dbReference type="KEGG" id="tng:GSTEN00020882G001"/>
<keyword evidence="1 6" id="KW-0645">Protease</keyword>
<dbReference type="GO" id="GO:0004252">
    <property type="term" value="F:serine-type endopeptidase activity"/>
    <property type="evidence" value="ECO:0007669"/>
    <property type="project" value="InterPro"/>
</dbReference>
<reference evidence="11" key="1">
    <citation type="journal article" date="2004" name="Nature">
        <title>Genome duplication in the teleost fish Tetraodon nigroviridis reveals the early vertebrate proto-karyotype.</title>
        <authorList>
            <person name="Jaillon O."/>
            <person name="Aury J.-M."/>
            <person name="Brunet F."/>
            <person name="Petit J.-L."/>
            <person name="Stange-Thomann N."/>
            <person name="Mauceli E."/>
            <person name="Bouneau L."/>
            <person name="Fischer C."/>
            <person name="Ozouf-Costaz C."/>
            <person name="Bernot A."/>
            <person name="Nicaud S."/>
            <person name="Jaffe D."/>
            <person name="Fisher S."/>
            <person name="Lutfalla G."/>
            <person name="Dossat C."/>
            <person name="Segurens B."/>
            <person name="Dasilva C."/>
            <person name="Salanoubat M."/>
            <person name="Levy M."/>
            <person name="Boudet N."/>
            <person name="Castellano S."/>
            <person name="Anthouard V."/>
            <person name="Jubin C."/>
            <person name="Castelli V."/>
            <person name="Katinka M."/>
            <person name="Vacherie B."/>
            <person name="Biemont C."/>
            <person name="Skalli Z."/>
            <person name="Cattolico L."/>
            <person name="Poulain J."/>
            <person name="De Berardinis V."/>
            <person name="Cruaud C."/>
            <person name="Duprat S."/>
            <person name="Brottier P."/>
            <person name="Coutanceau J.-P."/>
            <person name="Gouzy J."/>
            <person name="Parra G."/>
            <person name="Lardier G."/>
            <person name="Chapple C."/>
            <person name="McKernan K.J."/>
            <person name="McEwan P."/>
            <person name="Bosak S."/>
            <person name="Kellis M."/>
            <person name="Volff J.-N."/>
            <person name="Guigo R."/>
            <person name="Zody M.C."/>
            <person name="Mesirov J."/>
            <person name="Lindblad-Toh K."/>
            <person name="Birren B."/>
            <person name="Nusbaum C."/>
            <person name="Kahn D."/>
            <person name="Robinson-Rechavi M."/>
            <person name="Laudet V."/>
            <person name="Schachter V."/>
            <person name="Quetier F."/>
            <person name="Saurin W."/>
            <person name="Scarpelli C."/>
            <person name="Wincker P."/>
            <person name="Lander E.S."/>
            <person name="Weissenbach J."/>
            <person name="Roest Crollius H."/>
        </authorList>
    </citation>
    <scope>NUCLEOTIDE SEQUENCE [LARGE SCALE GENOMIC DNA]</scope>
</reference>
<keyword evidence="2 6" id="KW-0378">Hydrolase</keyword>
<dbReference type="Pfam" id="PF00089">
    <property type="entry name" value="Trypsin"/>
    <property type="match status" value="1"/>
</dbReference>
<dbReference type="InterPro" id="IPR000198">
    <property type="entry name" value="RhoGAP_dom"/>
</dbReference>
<evidence type="ECO:0000313" key="11">
    <source>
        <dbReference type="EMBL" id="CAG01940.1"/>
    </source>
</evidence>
<reference evidence="11" key="2">
    <citation type="submission" date="2004-02" db="EMBL/GenBank/DDBJ databases">
        <authorList>
            <consortium name="Genoscope"/>
            <consortium name="Whitehead Institute Centre for Genome Research"/>
        </authorList>
    </citation>
    <scope>NUCLEOTIDE SEQUENCE</scope>
</reference>
<feature type="non-terminal residue" evidence="11">
    <location>
        <position position="785"/>
    </location>
</feature>
<keyword evidence="3 6" id="KW-0720">Serine protease</keyword>
<dbReference type="Pfam" id="PF00620">
    <property type="entry name" value="RhoGAP"/>
    <property type="match status" value="1"/>
</dbReference>
<dbReference type="PROSITE" id="PS01180">
    <property type="entry name" value="CUB"/>
    <property type="match status" value="1"/>
</dbReference>
<gene>
    <name evidence="11" type="ORF">GSTENG00020882001</name>
</gene>
<dbReference type="OrthoDB" id="6380398at2759"/>
<dbReference type="AlphaFoldDB" id="Q4SBP2"/>
<feature type="domain" description="Peptidase S1" evidence="10">
    <location>
        <begin position="117"/>
        <end position="403"/>
    </location>
</feature>
<dbReference type="SUPFAM" id="SSF49854">
    <property type="entry name" value="Spermadhesin, CUB domain"/>
    <property type="match status" value="1"/>
</dbReference>
<dbReference type="GO" id="GO:0007165">
    <property type="term" value="P:signal transduction"/>
    <property type="evidence" value="ECO:0007669"/>
    <property type="project" value="InterPro"/>
</dbReference>
<dbReference type="PRINTS" id="PR00722">
    <property type="entry name" value="CHYMOTRYPSIN"/>
</dbReference>
<keyword evidence="4" id="KW-1015">Disulfide bond</keyword>
<sequence length="785" mass="87089">KSIHVAFTHFEMQAVNMFGNCVDYVEVFDGKNMSSLGRFCGFALPPTVTVPSNTAVIRFLSNKNNQQSGFRGYWTTDASLIPTLPPPPSQPWDNITIEWPLNCGNPAVKPRIATPRVVNGEEAVPHSWPWQVSMQASLFSLTPYLHNCGGSLIHKEWILTAAHCFMVPLNRPSDWRMCLGKHNMNSSMDVPSAEECYKVDRIIKHEGFVYEQDKSDITNDIALVHLVEPVNMTREISPICLPTPGAVMPPGTPCFVTGWGDEKGNLIPKVAEKLNQAALPIIDFKTCSKPAYWWDTLRPSMICAGYESPDELKSACQGDSGGPFSCMDAETHTTWEIDSLLRGHAGRYGNKSETLLKVRKCFVPLSDRVQVQKHNKTAVLVTEDMKKMVQIPMLRPWEAKNTKVFGASLSELQDRGLVEDGVPVLLRRLVEHLRKHALQQEGLFRVNGNVRAVGTLKQRLESGEHVDLSESDSCAVASLVKQFLRDLPEGLVNATVQQALVHCYHECGDDITCSDLRDLLRELPDVHYRLLSYLCHFLTLVESNHGQNRMTAFNLATVFGPSVFHVSPGFDAMKDQNICNKIMVKLIQNCRSVFESSSSGESCPEERSTIIFVKEANQTDTNRLPSQAIVNTPTPVPRTKMQTQAGEKDPPQTAESGNTSCTAALQTGTRKRKVRKGETDAPVQVLPQSRRLAGCSRGGSLSIPIVLPLTSEVRCTEAAPVPLTQPSPLDAGSYLSHPNMDPPSSKASCYSFSKVVGKQDFRFCNSQQQRRMHHINTHARLCNTT</sequence>
<evidence type="ECO:0000256" key="3">
    <source>
        <dbReference type="ARBA" id="ARBA00022825"/>
    </source>
</evidence>
<feature type="compositionally biased region" description="Polar residues" evidence="7">
    <location>
        <begin position="653"/>
        <end position="668"/>
    </location>
</feature>
<dbReference type="Gene3D" id="1.10.555.10">
    <property type="entry name" value="Rho GTPase activation protein"/>
    <property type="match status" value="1"/>
</dbReference>
<dbReference type="GO" id="GO:0006508">
    <property type="term" value="P:proteolysis"/>
    <property type="evidence" value="ECO:0007669"/>
    <property type="project" value="UniProtKB-KW"/>
</dbReference>
<dbReference type="SMART" id="SM00020">
    <property type="entry name" value="Tryp_SPc"/>
    <property type="match status" value="1"/>
</dbReference>
<organism evidence="11">
    <name type="scientific">Tetraodon nigroviridis</name>
    <name type="common">Spotted green pufferfish</name>
    <name type="synonym">Chelonodon nigroviridis</name>
    <dbReference type="NCBI Taxonomy" id="99883"/>
    <lineage>
        <taxon>Eukaryota</taxon>
        <taxon>Metazoa</taxon>
        <taxon>Chordata</taxon>
        <taxon>Craniata</taxon>
        <taxon>Vertebrata</taxon>
        <taxon>Euteleostomi</taxon>
        <taxon>Actinopterygii</taxon>
        <taxon>Neopterygii</taxon>
        <taxon>Teleostei</taxon>
        <taxon>Neoteleostei</taxon>
        <taxon>Acanthomorphata</taxon>
        <taxon>Eupercaria</taxon>
        <taxon>Tetraodontiformes</taxon>
        <taxon>Tetradontoidea</taxon>
        <taxon>Tetraodontidae</taxon>
        <taxon>Tetraodon</taxon>
    </lineage>
</organism>
<dbReference type="Gene3D" id="2.60.120.290">
    <property type="entry name" value="Spermadhesin, CUB domain"/>
    <property type="match status" value="1"/>
</dbReference>
<dbReference type="CDD" id="cd04393">
    <property type="entry name" value="RhoGAP_FAM13A1a"/>
    <property type="match status" value="1"/>
</dbReference>
<dbReference type="Gene3D" id="2.40.10.10">
    <property type="entry name" value="Trypsin-like serine proteases"/>
    <property type="match status" value="2"/>
</dbReference>
<accession>Q4SBP2</accession>
<dbReference type="InterPro" id="IPR001314">
    <property type="entry name" value="Peptidase_S1A"/>
</dbReference>
<evidence type="ECO:0000256" key="6">
    <source>
        <dbReference type="RuleBase" id="RU363034"/>
    </source>
</evidence>
<name>Q4SBP2_TETNG</name>
<dbReference type="FunFam" id="2.40.10.10:FF:000118">
    <property type="entry name" value="Chymotrypsinogen A"/>
    <property type="match status" value="1"/>
</dbReference>
<dbReference type="SMART" id="SM00324">
    <property type="entry name" value="RhoGAP"/>
    <property type="match status" value="1"/>
</dbReference>
<dbReference type="CDD" id="cd00041">
    <property type="entry name" value="CUB"/>
    <property type="match status" value="1"/>
</dbReference>
<dbReference type="InterPro" id="IPR001254">
    <property type="entry name" value="Trypsin_dom"/>
</dbReference>
<feature type="region of interest" description="Disordered" evidence="7">
    <location>
        <begin position="627"/>
        <end position="681"/>
    </location>
</feature>
<comment type="caution">
    <text evidence="11">The sequence shown here is derived from an EMBL/GenBank/DDBJ whole genome shotgun (WGS) entry which is preliminary data.</text>
</comment>
<feature type="domain" description="CUB" evidence="8">
    <location>
        <begin position="1"/>
        <end position="77"/>
    </location>
</feature>
<dbReference type="PROSITE" id="PS00134">
    <property type="entry name" value="TRYPSIN_HIS"/>
    <property type="match status" value="1"/>
</dbReference>
<dbReference type="InterPro" id="IPR009003">
    <property type="entry name" value="Peptidase_S1_PA"/>
</dbReference>
<dbReference type="InterPro" id="IPR000859">
    <property type="entry name" value="CUB_dom"/>
</dbReference>
<dbReference type="PANTHER" id="PTHR15904:SF18">
    <property type="entry name" value="PROTEIN FAM13A"/>
    <property type="match status" value="1"/>
</dbReference>
<dbReference type="InterPro" id="IPR039102">
    <property type="entry name" value="FAM13"/>
</dbReference>
<dbReference type="SUPFAM" id="SSF50494">
    <property type="entry name" value="Trypsin-like serine proteases"/>
    <property type="match status" value="1"/>
</dbReference>
<evidence type="ECO:0000256" key="1">
    <source>
        <dbReference type="ARBA" id="ARBA00022670"/>
    </source>
</evidence>
<evidence type="ECO:0000259" key="9">
    <source>
        <dbReference type="PROSITE" id="PS50238"/>
    </source>
</evidence>
<evidence type="ECO:0000256" key="5">
    <source>
        <dbReference type="PROSITE-ProRule" id="PRU00059"/>
    </source>
</evidence>
<dbReference type="CDD" id="cd00190">
    <property type="entry name" value="Tryp_SPc"/>
    <property type="match status" value="1"/>
</dbReference>
<evidence type="ECO:0000256" key="4">
    <source>
        <dbReference type="ARBA" id="ARBA00023157"/>
    </source>
</evidence>
<protein>
    <submittedName>
        <fullName evidence="11">(spotted green pufferfish) hypothetical protein</fullName>
    </submittedName>
</protein>
<proteinExistence type="predicted"/>
<comment type="caution">
    <text evidence="5">Lacks conserved residue(s) required for the propagation of feature annotation.</text>
</comment>
<dbReference type="InterPro" id="IPR008936">
    <property type="entry name" value="Rho_GTPase_activation_prot"/>
</dbReference>
<dbReference type="InterPro" id="IPR033116">
    <property type="entry name" value="TRYPSIN_SER"/>
</dbReference>
<dbReference type="Pfam" id="PF00431">
    <property type="entry name" value="CUB"/>
    <property type="match status" value="1"/>
</dbReference>
<evidence type="ECO:0000256" key="7">
    <source>
        <dbReference type="SAM" id="MobiDB-lite"/>
    </source>
</evidence>
<dbReference type="InterPro" id="IPR018114">
    <property type="entry name" value="TRYPSIN_HIS"/>
</dbReference>
<dbReference type="PANTHER" id="PTHR15904">
    <property type="entry name" value="FAM13"/>
    <property type="match status" value="1"/>
</dbReference>
<dbReference type="PROSITE" id="PS00135">
    <property type="entry name" value="TRYPSIN_SER"/>
    <property type="match status" value="1"/>
</dbReference>
<feature type="domain" description="Rho-GAP" evidence="9">
    <location>
        <begin position="407"/>
        <end position="594"/>
    </location>
</feature>